<dbReference type="AlphaFoldDB" id="A0A8D3AZG0"/>
<comment type="similarity">
    <text evidence="2">Belongs to the protein kinase superfamily. CAMK Ser/Thr protein kinase family. CaMK subfamily.</text>
</comment>
<comment type="catalytic activity">
    <reaction evidence="14">
        <text>L-seryl-[protein] + ATP = O-phospho-L-seryl-[protein] + ADP + H(+)</text>
        <dbReference type="Rhea" id="RHEA:17989"/>
        <dbReference type="Rhea" id="RHEA-COMP:9863"/>
        <dbReference type="Rhea" id="RHEA-COMP:11604"/>
        <dbReference type="ChEBI" id="CHEBI:15378"/>
        <dbReference type="ChEBI" id="CHEBI:29999"/>
        <dbReference type="ChEBI" id="CHEBI:30616"/>
        <dbReference type="ChEBI" id="CHEBI:83421"/>
        <dbReference type="ChEBI" id="CHEBI:456216"/>
        <dbReference type="EC" id="2.7.11.1"/>
    </reaction>
</comment>
<dbReference type="PANTHER" id="PTHR24347">
    <property type="entry name" value="SERINE/THREONINE-PROTEIN KINASE"/>
    <property type="match status" value="1"/>
</dbReference>
<dbReference type="InterPro" id="IPR003533">
    <property type="entry name" value="Doublecortin_dom"/>
</dbReference>
<organism evidence="23 24">
    <name type="scientific">Scophthalmus maximus</name>
    <name type="common">Turbot</name>
    <name type="synonym">Psetta maxima</name>
    <dbReference type="NCBI Taxonomy" id="52904"/>
    <lineage>
        <taxon>Eukaryota</taxon>
        <taxon>Metazoa</taxon>
        <taxon>Chordata</taxon>
        <taxon>Craniata</taxon>
        <taxon>Vertebrata</taxon>
        <taxon>Euteleostomi</taxon>
        <taxon>Actinopterygii</taxon>
        <taxon>Neopterygii</taxon>
        <taxon>Teleostei</taxon>
        <taxon>Neoteleostei</taxon>
        <taxon>Acanthomorphata</taxon>
        <taxon>Carangaria</taxon>
        <taxon>Pleuronectiformes</taxon>
        <taxon>Pleuronectoidei</taxon>
        <taxon>Scophthalmidae</taxon>
        <taxon>Scophthalmus</taxon>
    </lineage>
</organism>
<feature type="binding site" evidence="19">
    <location>
        <position position="387"/>
    </location>
    <ligand>
        <name>ATP</name>
        <dbReference type="ChEBI" id="CHEBI:30616"/>
    </ligand>
</feature>
<evidence type="ECO:0000313" key="24">
    <source>
        <dbReference type="Proteomes" id="UP000694558"/>
    </source>
</evidence>
<dbReference type="CDD" id="cd17069">
    <property type="entry name" value="DCX2"/>
    <property type="match status" value="1"/>
</dbReference>
<keyword evidence="9 19" id="KW-0547">Nucleotide-binding</keyword>
<evidence type="ECO:0000256" key="10">
    <source>
        <dbReference type="ARBA" id="ARBA00022777"/>
    </source>
</evidence>
<dbReference type="GO" id="GO:0005856">
    <property type="term" value="C:cytoskeleton"/>
    <property type="evidence" value="ECO:0007669"/>
    <property type="project" value="UniProtKB-SubCell"/>
</dbReference>
<evidence type="ECO:0000256" key="9">
    <source>
        <dbReference type="ARBA" id="ARBA00022741"/>
    </source>
</evidence>
<feature type="domain" description="Doublecortin" evidence="22">
    <location>
        <begin position="77"/>
        <end position="163"/>
    </location>
</feature>
<evidence type="ECO:0000256" key="11">
    <source>
        <dbReference type="ARBA" id="ARBA00022840"/>
    </source>
</evidence>
<evidence type="ECO:0000256" key="13">
    <source>
        <dbReference type="ARBA" id="ARBA00047899"/>
    </source>
</evidence>
<keyword evidence="11 19" id="KW-0067">ATP-binding</keyword>
<dbReference type="PROSITE" id="PS00108">
    <property type="entry name" value="PROTEIN_KINASE_ST"/>
    <property type="match status" value="1"/>
</dbReference>
<evidence type="ECO:0000256" key="20">
    <source>
        <dbReference type="SAM" id="MobiDB-lite"/>
    </source>
</evidence>
<dbReference type="SMART" id="SM00220">
    <property type="entry name" value="S_TKc"/>
    <property type="match status" value="1"/>
</dbReference>
<dbReference type="GO" id="GO:0007417">
    <property type="term" value="P:central nervous system development"/>
    <property type="evidence" value="ECO:0007669"/>
    <property type="project" value="UniProtKB-ARBA"/>
</dbReference>
<comment type="catalytic activity">
    <reaction evidence="13">
        <text>L-threonyl-[protein] + ATP = O-phospho-L-threonyl-[protein] + ADP + H(+)</text>
        <dbReference type="Rhea" id="RHEA:46608"/>
        <dbReference type="Rhea" id="RHEA-COMP:11060"/>
        <dbReference type="Rhea" id="RHEA-COMP:11605"/>
        <dbReference type="ChEBI" id="CHEBI:15378"/>
        <dbReference type="ChEBI" id="CHEBI:30013"/>
        <dbReference type="ChEBI" id="CHEBI:30616"/>
        <dbReference type="ChEBI" id="CHEBI:61977"/>
        <dbReference type="ChEBI" id="CHEBI:456216"/>
        <dbReference type="EC" id="2.7.11.1"/>
    </reaction>
</comment>
<evidence type="ECO:0000256" key="15">
    <source>
        <dbReference type="ARBA" id="ARBA00070436"/>
    </source>
</evidence>
<feature type="domain" description="Doublecortin" evidence="22">
    <location>
        <begin position="194"/>
        <end position="277"/>
    </location>
</feature>
<dbReference type="GO" id="GO:0035556">
    <property type="term" value="P:intracellular signal transduction"/>
    <property type="evidence" value="ECO:0007669"/>
    <property type="project" value="InterPro"/>
</dbReference>
<evidence type="ECO:0000256" key="4">
    <source>
        <dbReference type="ARBA" id="ARBA00022490"/>
    </source>
</evidence>
<dbReference type="InterPro" id="IPR011009">
    <property type="entry name" value="Kinase-like_dom_sf"/>
</dbReference>
<proteinExistence type="inferred from homology"/>
<name>A0A8D3AZG0_SCOMX</name>
<dbReference type="Pfam" id="PF00069">
    <property type="entry name" value="Pkinase"/>
    <property type="match status" value="1"/>
</dbReference>
<feature type="compositionally biased region" description="Low complexity" evidence="20">
    <location>
        <begin position="298"/>
        <end position="314"/>
    </location>
</feature>
<dbReference type="FunFam" id="3.10.20.230:FF:000002">
    <property type="entry name" value="serine/threonine-protein kinase DCLK2 isoform X1"/>
    <property type="match status" value="1"/>
</dbReference>
<feature type="region of interest" description="Disordered" evidence="20">
    <location>
        <begin position="625"/>
        <end position="657"/>
    </location>
</feature>
<evidence type="ECO:0000256" key="1">
    <source>
        <dbReference type="ARBA" id="ARBA00004245"/>
    </source>
</evidence>
<feature type="compositionally biased region" description="Low complexity" evidence="20">
    <location>
        <begin position="42"/>
        <end position="53"/>
    </location>
</feature>
<keyword evidence="7" id="KW-0808">Transferase</keyword>
<evidence type="ECO:0000256" key="19">
    <source>
        <dbReference type="PROSITE-ProRule" id="PRU10141"/>
    </source>
</evidence>
<dbReference type="Proteomes" id="UP000694558">
    <property type="component" value="Chromosome 2"/>
</dbReference>
<dbReference type="PROSITE" id="PS50309">
    <property type="entry name" value="DC"/>
    <property type="match status" value="2"/>
</dbReference>
<evidence type="ECO:0000256" key="8">
    <source>
        <dbReference type="ARBA" id="ARBA00022737"/>
    </source>
</evidence>
<dbReference type="FunFam" id="3.30.200.20:FF:000057">
    <property type="entry name" value="Serine/threonine-protein kinase DCLK1 isoform 2"/>
    <property type="match status" value="1"/>
</dbReference>
<evidence type="ECO:0000259" key="21">
    <source>
        <dbReference type="PROSITE" id="PS50011"/>
    </source>
</evidence>
<evidence type="ECO:0000256" key="2">
    <source>
        <dbReference type="ARBA" id="ARBA00005354"/>
    </source>
</evidence>
<evidence type="ECO:0000256" key="18">
    <source>
        <dbReference type="ARBA" id="ARBA00080759"/>
    </source>
</evidence>
<dbReference type="Ensembl" id="ENSSMAT00000026327.2">
    <property type="protein sequence ID" value="ENSSMAP00000026012.2"/>
    <property type="gene ID" value="ENSSMAG00000015892.2"/>
</dbReference>
<dbReference type="Gene3D" id="3.10.20.230">
    <property type="entry name" value="Doublecortin domain"/>
    <property type="match status" value="2"/>
</dbReference>
<feature type="compositionally biased region" description="Polar residues" evidence="20">
    <location>
        <begin position="637"/>
        <end position="647"/>
    </location>
</feature>
<sequence>MSLSKTLELEHFDERDKVRRGRSTRAKRDDSTGSGGGGGSGPSSRGSSLVPSPAHSANCSYYRTRTLQALTSEKRAKKVRFYRNGDRYFKGLVYAVSADRFRSYDALLMELTRSLADNLHLPQGVRAIYTIDGSKKITSMDELIEGECYVCASNQPYRKVDYTKIAVPSWKPGAAAGSASSREGRESKDFIKPKLVTVIRSGVKPRKAVRILLNKKTAHSFDQVLADITEAIKLDSGAVKRLYTLDGKQLTCLQDFFGDDDVFMACGPEKFRYAQDDFVLTHSTKTQSFVNGSQSAVRSSRSSPTPTSPGTPRSFKISPRRSSSTDVNGDAEQPDDAAVEGVFNGNRSVSSSIINDKYKVGKVIGDGNFAVVKECVERSTGQEFALKVIDKARCSGKEHLIENEVAVLRRVRHPSIIELIEVDETPSQLFLVMELVKGGDLFDAITSSTKYSERDASAMVFNLAGAIKYLHRMNIVHRDIKPENLLVCEYPDGTKSLKLGDFGLATVVDGPLYTVCGTPTYVAPEIIAETGYGLKVDIWAAGVITYILLCGFPPFRSENNVQEELFDQILRGKLEFPSPDWDTVSLPAKMLISQMLQVNVDARFIAEEVLSHPWVTVRQHRRPDRWRRTGTRARITNSGNQTSSLTSGLKPPPPPPPLIIWKGNRTILVSSRDSESRPHSCALL</sequence>
<accession>A0A8D3AZG0</accession>
<comment type="subcellular location">
    <subcellularLocation>
        <location evidence="1">Cytoplasm</location>
        <location evidence="1">Cytoskeleton</location>
    </subcellularLocation>
</comment>
<keyword evidence="5" id="KW-0723">Serine/threonine-protein kinase</keyword>
<dbReference type="PROSITE" id="PS50011">
    <property type="entry name" value="PROTEIN_KINASE_DOM"/>
    <property type="match status" value="1"/>
</dbReference>
<dbReference type="GO" id="GO:0005524">
    <property type="term" value="F:ATP binding"/>
    <property type="evidence" value="ECO:0007669"/>
    <property type="project" value="UniProtKB-UniRule"/>
</dbReference>
<evidence type="ECO:0000256" key="7">
    <source>
        <dbReference type="ARBA" id="ARBA00022679"/>
    </source>
</evidence>
<dbReference type="GO" id="GO:0004674">
    <property type="term" value="F:protein serine/threonine kinase activity"/>
    <property type="evidence" value="ECO:0007669"/>
    <property type="project" value="UniProtKB-KW"/>
</dbReference>
<reference evidence="23" key="1">
    <citation type="submission" date="2023-05" db="EMBL/GenBank/DDBJ databases">
        <title>High-quality long-read genome of Scophthalmus maximus.</title>
        <authorList>
            <person name="Lien S."/>
            <person name="Martinez P."/>
        </authorList>
    </citation>
    <scope>NUCLEOTIDE SEQUENCE [LARGE SCALE GENOMIC DNA]</scope>
</reference>
<evidence type="ECO:0000256" key="5">
    <source>
        <dbReference type="ARBA" id="ARBA00022527"/>
    </source>
</evidence>
<keyword evidence="12" id="KW-0206">Cytoskeleton</keyword>
<dbReference type="SMART" id="SM00537">
    <property type="entry name" value="DCX"/>
    <property type="match status" value="2"/>
</dbReference>
<dbReference type="PROSITE" id="PS00107">
    <property type="entry name" value="PROTEIN_KINASE_ATP"/>
    <property type="match status" value="1"/>
</dbReference>
<evidence type="ECO:0000259" key="22">
    <source>
        <dbReference type="PROSITE" id="PS50309"/>
    </source>
</evidence>
<protein>
    <recommendedName>
        <fullName evidence="15">Serine/threonine-protein kinase DCLK2</fullName>
        <ecNumber evidence="3">2.7.11.1</ecNumber>
    </recommendedName>
    <alternativeName>
        <fullName evidence="18">CaMK-like CREB regulatory kinase 2</fullName>
    </alternativeName>
    <alternativeName>
        <fullName evidence="16">Doublecortin-like and CAM kinase-like 2</fullName>
    </alternativeName>
    <alternativeName>
        <fullName evidence="17">Doublecortin-like kinase 2</fullName>
    </alternativeName>
</protein>
<feature type="domain" description="Protein kinase" evidence="21">
    <location>
        <begin position="358"/>
        <end position="615"/>
    </location>
</feature>
<keyword evidence="4" id="KW-0963">Cytoplasm</keyword>
<evidence type="ECO:0000313" key="23">
    <source>
        <dbReference type="Ensembl" id="ENSSMAP00000026012.2"/>
    </source>
</evidence>
<dbReference type="SUPFAM" id="SSF89837">
    <property type="entry name" value="Doublecortin (DC)"/>
    <property type="match status" value="2"/>
</dbReference>
<feature type="region of interest" description="Disordered" evidence="20">
    <location>
        <begin position="290"/>
        <end position="339"/>
    </location>
</feature>
<dbReference type="InterPro" id="IPR000719">
    <property type="entry name" value="Prot_kinase_dom"/>
</dbReference>
<dbReference type="EC" id="2.7.11.1" evidence="3"/>
<dbReference type="FunFam" id="3.10.20.230:FF:000001">
    <property type="entry name" value="serine/threonine-protein kinase DCLK1 isoform X1"/>
    <property type="match status" value="1"/>
</dbReference>
<evidence type="ECO:0000256" key="6">
    <source>
        <dbReference type="ARBA" id="ARBA00022553"/>
    </source>
</evidence>
<evidence type="ECO:0000256" key="3">
    <source>
        <dbReference type="ARBA" id="ARBA00012513"/>
    </source>
</evidence>
<evidence type="ECO:0000256" key="17">
    <source>
        <dbReference type="ARBA" id="ARBA00079902"/>
    </source>
</evidence>
<dbReference type="InterPro" id="IPR036572">
    <property type="entry name" value="Doublecortin_dom_sf"/>
</dbReference>
<feature type="compositionally biased region" description="Basic and acidic residues" evidence="20">
    <location>
        <begin position="7"/>
        <end position="17"/>
    </location>
</feature>
<dbReference type="GeneTree" id="ENSGT00940000154895"/>
<keyword evidence="8" id="KW-0677">Repeat</keyword>
<evidence type="ECO:0000256" key="12">
    <source>
        <dbReference type="ARBA" id="ARBA00023212"/>
    </source>
</evidence>
<evidence type="ECO:0000256" key="16">
    <source>
        <dbReference type="ARBA" id="ARBA00079695"/>
    </source>
</evidence>
<dbReference type="InterPro" id="IPR008271">
    <property type="entry name" value="Ser/Thr_kinase_AS"/>
</dbReference>
<dbReference type="Gene3D" id="1.10.510.10">
    <property type="entry name" value="Transferase(Phosphotransferase) domain 1"/>
    <property type="match status" value="1"/>
</dbReference>
<evidence type="ECO:0000256" key="14">
    <source>
        <dbReference type="ARBA" id="ARBA00048679"/>
    </source>
</evidence>
<dbReference type="Gene3D" id="3.30.200.20">
    <property type="entry name" value="Phosphorylase Kinase, domain 1"/>
    <property type="match status" value="1"/>
</dbReference>
<gene>
    <name evidence="23" type="primary">LOC118283994</name>
</gene>
<reference evidence="23" key="2">
    <citation type="submission" date="2025-08" db="UniProtKB">
        <authorList>
            <consortium name="Ensembl"/>
        </authorList>
    </citation>
    <scope>IDENTIFICATION</scope>
</reference>
<feature type="region of interest" description="Disordered" evidence="20">
    <location>
        <begin position="1"/>
        <end position="55"/>
    </location>
</feature>
<dbReference type="Pfam" id="PF03607">
    <property type="entry name" value="DCX"/>
    <property type="match status" value="2"/>
</dbReference>
<dbReference type="FunFam" id="1.10.510.10:FF:000066">
    <property type="entry name" value="Serine/threonine-protein kinase DCLK1 isoform 2"/>
    <property type="match status" value="1"/>
</dbReference>
<dbReference type="SUPFAM" id="SSF56112">
    <property type="entry name" value="Protein kinase-like (PK-like)"/>
    <property type="match status" value="1"/>
</dbReference>
<keyword evidence="6" id="KW-0597">Phosphoprotein</keyword>
<keyword evidence="10" id="KW-0418">Kinase</keyword>
<dbReference type="InterPro" id="IPR017441">
    <property type="entry name" value="Protein_kinase_ATP_BS"/>
</dbReference>